<dbReference type="SMART" id="SM00346">
    <property type="entry name" value="HTH_ICLR"/>
    <property type="match status" value="1"/>
</dbReference>
<dbReference type="Proteomes" id="UP001596142">
    <property type="component" value="Unassembled WGS sequence"/>
</dbReference>
<dbReference type="PROSITE" id="PS51078">
    <property type="entry name" value="ICLR_ED"/>
    <property type="match status" value="1"/>
</dbReference>
<evidence type="ECO:0000256" key="2">
    <source>
        <dbReference type="ARBA" id="ARBA00023125"/>
    </source>
</evidence>
<dbReference type="EMBL" id="JBHSOZ010000003">
    <property type="protein sequence ID" value="MFC5711696.1"/>
    <property type="molecule type" value="Genomic_DNA"/>
</dbReference>
<keyword evidence="2" id="KW-0238">DNA-binding</keyword>
<dbReference type="Pfam" id="PF09339">
    <property type="entry name" value="HTH_IclR"/>
    <property type="match status" value="1"/>
</dbReference>
<dbReference type="InterPro" id="IPR005471">
    <property type="entry name" value="Tscrpt_reg_IclR_N"/>
</dbReference>
<dbReference type="InterPro" id="IPR036388">
    <property type="entry name" value="WH-like_DNA-bd_sf"/>
</dbReference>
<protein>
    <submittedName>
        <fullName evidence="6">IclR family transcriptional regulator</fullName>
    </submittedName>
</protein>
<evidence type="ECO:0000313" key="7">
    <source>
        <dbReference type="Proteomes" id="UP001596142"/>
    </source>
</evidence>
<evidence type="ECO:0000256" key="1">
    <source>
        <dbReference type="ARBA" id="ARBA00023015"/>
    </source>
</evidence>
<dbReference type="InterPro" id="IPR014757">
    <property type="entry name" value="Tscrpt_reg_IclR_C"/>
</dbReference>
<feature type="domain" description="IclR-ED" evidence="5">
    <location>
        <begin position="68"/>
        <end position="253"/>
    </location>
</feature>
<dbReference type="InterPro" id="IPR011991">
    <property type="entry name" value="ArsR-like_HTH"/>
</dbReference>
<dbReference type="InterPro" id="IPR036390">
    <property type="entry name" value="WH_DNA-bd_sf"/>
</dbReference>
<dbReference type="Pfam" id="PF01614">
    <property type="entry name" value="IclR_C"/>
    <property type="match status" value="1"/>
</dbReference>
<organism evidence="6 7">
    <name type="scientific">Thalassorhabdus alkalitolerans</name>
    <dbReference type="NCBI Taxonomy" id="2282697"/>
    <lineage>
        <taxon>Bacteria</taxon>
        <taxon>Bacillati</taxon>
        <taxon>Bacillota</taxon>
        <taxon>Bacilli</taxon>
        <taxon>Bacillales</taxon>
        <taxon>Bacillaceae</taxon>
        <taxon>Thalassorhabdus</taxon>
    </lineage>
</organism>
<dbReference type="RefSeq" id="WP_385938319.1">
    <property type="nucleotide sequence ID" value="NZ_JBHSOZ010000003.1"/>
</dbReference>
<dbReference type="PROSITE" id="PS51077">
    <property type="entry name" value="HTH_ICLR"/>
    <property type="match status" value="1"/>
</dbReference>
<keyword evidence="3" id="KW-0804">Transcription</keyword>
<evidence type="ECO:0000259" key="5">
    <source>
        <dbReference type="PROSITE" id="PS51078"/>
    </source>
</evidence>
<evidence type="ECO:0000256" key="3">
    <source>
        <dbReference type="ARBA" id="ARBA00023163"/>
    </source>
</evidence>
<keyword evidence="7" id="KW-1185">Reference proteome</keyword>
<evidence type="ECO:0000313" key="6">
    <source>
        <dbReference type="EMBL" id="MFC5711696.1"/>
    </source>
</evidence>
<dbReference type="Gene3D" id="1.10.10.10">
    <property type="entry name" value="Winged helix-like DNA-binding domain superfamily/Winged helix DNA-binding domain"/>
    <property type="match status" value="1"/>
</dbReference>
<comment type="caution">
    <text evidence="6">The sequence shown here is derived from an EMBL/GenBank/DDBJ whole genome shotgun (WGS) entry which is preliminary data.</text>
</comment>
<name>A0ABW0YJ32_9BACI</name>
<dbReference type="PANTHER" id="PTHR30136">
    <property type="entry name" value="HELIX-TURN-HELIX TRANSCRIPTIONAL REGULATOR, ICLR FAMILY"/>
    <property type="match status" value="1"/>
</dbReference>
<sequence length="258" mass="29017">MTNRYTSLENAVRILKSFSDRQPEYGVSELSEKLQLGVSTTHRLLISLAEEGFVVKNKETNKYTLGLSILELTNTVTEQMHIIRESFPILQQLTNKTGESSQINIIDSTDVFCLQKIESPYDHSLEFHLGKRAPVHCTSAGQTILAYQSEQEIQQFLSPPLESFTRFTLTDSNQIKAKLAQIKKDGYAVSNQEYEDNVFTVSAPVYNKNNTVVASITIVGPAQRMKPRKKLLIENTMTAVQTLSSIIKKRQSASLRKG</sequence>
<feature type="domain" description="HTH iclR-type" evidence="4">
    <location>
        <begin position="5"/>
        <end position="67"/>
    </location>
</feature>
<keyword evidence="1" id="KW-0805">Transcription regulation</keyword>
<dbReference type="InterPro" id="IPR029016">
    <property type="entry name" value="GAF-like_dom_sf"/>
</dbReference>
<gene>
    <name evidence="6" type="ORF">ACFPU1_02765</name>
</gene>
<dbReference type="SUPFAM" id="SSF46785">
    <property type="entry name" value="Winged helix' DNA-binding domain"/>
    <property type="match status" value="1"/>
</dbReference>
<proteinExistence type="predicted"/>
<dbReference type="PANTHER" id="PTHR30136:SF24">
    <property type="entry name" value="HTH-TYPE TRANSCRIPTIONAL REPRESSOR ALLR"/>
    <property type="match status" value="1"/>
</dbReference>
<evidence type="ECO:0000259" key="4">
    <source>
        <dbReference type="PROSITE" id="PS51077"/>
    </source>
</evidence>
<reference evidence="7" key="1">
    <citation type="journal article" date="2019" name="Int. J. Syst. Evol. Microbiol.">
        <title>The Global Catalogue of Microorganisms (GCM) 10K type strain sequencing project: providing services to taxonomists for standard genome sequencing and annotation.</title>
        <authorList>
            <consortium name="The Broad Institute Genomics Platform"/>
            <consortium name="The Broad Institute Genome Sequencing Center for Infectious Disease"/>
            <person name="Wu L."/>
            <person name="Ma J."/>
        </authorList>
    </citation>
    <scope>NUCLEOTIDE SEQUENCE [LARGE SCALE GENOMIC DNA]</scope>
    <source>
        <strain evidence="7">CECT 7184</strain>
    </source>
</reference>
<dbReference type="InterPro" id="IPR050707">
    <property type="entry name" value="HTH_MetabolicPath_Reg"/>
</dbReference>
<dbReference type="Gene3D" id="3.30.450.40">
    <property type="match status" value="1"/>
</dbReference>
<dbReference type="SUPFAM" id="SSF55781">
    <property type="entry name" value="GAF domain-like"/>
    <property type="match status" value="1"/>
</dbReference>
<dbReference type="CDD" id="cd00090">
    <property type="entry name" value="HTH_ARSR"/>
    <property type="match status" value="1"/>
</dbReference>
<accession>A0ABW0YJ32</accession>